<name>A0A0B0HA41_SOVGS</name>
<dbReference type="InterPro" id="IPR005358">
    <property type="entry name" value="Puta_zinc/iron-chelating_dom"/>
</dbReference>
<proteinExistence type="predicted"/>
<keyword evidence="3" id="KW-1185">Reference proteome</keyword>
<evidence type="ECO:0000313" key="1">
    <source>
        <dbReference type="EMBL" id="KHF25532.1"/>
    </source>
</evidence>
<reference evidence="2 4" key="2">
    <citation type="submission" date="2016-11" db="EMBL/GenBank/DDBJ databases">
        <title>Mixed transmission modes and dynamic genome evolution in an obligate animal-bacterial symbiosis.</title>
        <authorList>
            <person name="Russell S.L."/>
            <person name="Corbett-Detig R.B."/>
            <person name="Cavanaugh C.M."/>
        </authorList>
    </citation>
    <scope>NUCLEOTIDE SEQUENCE [LARGE SCALE GENOMIC DNA]</scope>
    <source>
        <strain evidence="2">MA-KB16</strain>
    </source>
</reference>
<protein>
    <submittedName>
        <fullName evidence="2">Zinc/iron-chelating domain-containing protein</fullName>
    </submittedName>
</protein>
<dbReference type="Proteomes" id="UP000030856">
    <property type="component" value="Unassembled WGS sequence"/>
</dbReference>
<dbReference type="Pfam" id="PF03692">
    <property type="entry name" value="CxxCxxCC"/>
    <property type="match status" value="1"/>
</dbReference>
<comment type="caution">
    <text evidence="1">The sequence shown here is derived from an EMBL/GenBank/DDBJ whole genome shotgun (WGS) entry which is preliminary data.</text>
</comment>
<accession>A0A0B0HA41</accession>
<sequence length="122" mass="14663">MSQTNDNKCFLCKGKCCSYTTEALGTMRSKSDFEHLLWQVAHEGVEAYKDDSGWYLLYTGTCQFLQPDGLCGIYETRPQICRDYENDWCEYDEPASKHFIYHFRDYNELLDYCRKRFKRWDK</sequence>
<dbReference type="eggNOG" id="COG0727">
    <property type="taxonomic scope" value="Bacteria"/>
</dbReference>
<evidence type="ECO:0000313" key="4">
    <source>
        <dbReference type="Proteomes" id="UP000190962"/>
    </source>
</evidence>
<dbReference type="EMBL" id="JRAA01000001">
    <property type="protein sequence ID" value="KHF25532.1"/>
    <property type="molecule type" value="Genomic_DNA"/>
</dbReference>
<dbReference type="OrthoDB" id="71604at2"/>
<dbReference type="Proteomes" id="UP000190962">
    <property type="component" value="Unassembled WGS sequence"/>
</dbReference>
<dbReference type="RefSeq" id="WP_043115192.1">
    <property type="nucleotide sequence ID" value="NZ_JRAA01000001.1"/>
</dbReference>
<reference evidence="1 3" key="1">
    <citation type="journal article" date="2014" name="BMC Genomics">
        <title>The genome of the intracellular bacterium of the coastal bivalve, Solemya velum: a blueprint for thriving in and out of symbiosis.</title>
        <authorList>
            <person name="Dmytrenko O."/>
            <person name="Russell S.L."/>
            <person name="Loo W.T."/>
            <person name="Fontanez K.M."/>
            <person name="Liao L."/>
            <person name="Roeselers G."/>
            <person name="Sharma R."/>
            <person name="Stewart F.J."/>
            <person name="Newton I.L."/>
            <person name="Woyke T."/>
            <person name="Wu D."/>
            <person name="Lang J.M."/>
            <person name="Eisen J.A."/>
            <person name="Cavanaugh C.M."/>
        </authorList>
    </citation>
    <scope>NUCLEOTIDE SEQUENCE [LARGE SCALE GENOMIC DNA]</scope>
    <source>
        <strain evidence="1 3">WH</strain>
    </source>
</reference>
<dbReference type="EMBL" id="MPNX01000005">
    <property type="protein sequence ID" value="OOY35364.1"/>
    <property type="molecule type" value="Genomic_DNA"/>
</dbReference>
<dbReference type="STRING" id="2340.JV46_14960"/>
<evidence type="ECO:0000313" key="3">
    <source>
        <dbReference type="Proteomes" id="UP000030856"/>
    </source>
</evidence>
<dbReference type="PATRIC" id="fig|2340.3.peg.53"/>
<organism evidence="1 3">
    <name type="scientific">Solemya velum gill symbiont</name>
    <dbReference type="NCBI Taxonomy" id="2340"/>
    <lineage>
        <taxon>Bacteria</taxon>
        <taxon>Pseudomonadati</taxon>
        <taxon>Pseudomonadota</taxon>
        <taxon>Gammaproteobacteria</taxon>
        <taxon>sulfur-oxidizing symbionts</taxon>
    </lineage>
</organism>
<dbReference type="AlphaFoldDB" id="A0A0B0HA41"/>
<evidence type="ECO:0000313" key="2">
    <source>
        <dbReference type="EMBL" id="OOY35364.1"/>
    </source>
</evidence>
<gene>
    <name evidence="2" type="ORF">BOV88_05365</name>
    <name evidence="1" type="ORF">JV46_14960</name>
</gene>
<dbReference type="GeneID" id="86991483"/>